<dbReference type="PROSITE" id="PS51387">
    <property type="entry name" value="FAD_PCMH"/>
    <property type="match status" value="1"/>
</dbReference>
<accession>A0A7W5Z5N5</accession>
<evidence type="ECO:0000256" key="1">
    <source>
        <dbReference type="ARBA" id="ARBA00022630"/>
    </source>
</evidence>
<comment type="caution">
    <text evidence="4">The sequence shown here is derived from an EMBL/GenBank/DDBJ whole genome shotgun (WGS) entry which is preliminary data.</text>
</comment>
<evidence type="ECO:0000256" key="2">
    <source>
        <dbReference type="ARBA" id="ARBA00022827"/>
    </source>
</evidence>
<dbReference type="PANTHER" id="PTHR11748">
    <property type="entry name" value="D-LACTATE DEHYDROGENASE"/>
    <property type="match status" value="1"/>
</dbReference>
<dbReference type="SUPFAM" id="SSF56176">
    <property type="entry name" value="FAD-binding/transporter-associated domain-like"/>
    <property type="match status" value="1"/>
</dbReference>
<evidence type="ECO:0000313" key="4">
    <source>
        <dbReference type="EMBL" id="MBB3810159.1"/>
    </source>
</evidence>
<dbReference type="RefSeq" id="WP_183752965.1">
    <property type="nucleotide sequence ID" value="NZ_JACICC010000005.1"/>
</dbReference>
<dbReference type="Pfam" id="PF01565">
    <property type="entry name" value="FAD_binding_4"/>
    <property type="match status" value="1"/>
</dbReference>
<protein>
    <submittedName>
        <fullName evidence="4">Glycolate oxidase FAD binding subunit</fullName>
    </submittedName>
</protein>
<dbReference type="InterPro" id="IPR016164">
    <property type="entry name" value="FAD-linked_Oxase-like_C"/>
</dbReference>
<keyword evidence="5" id="KW-1185">Reference proteome</keyword>
<dbReference type="InterPro" id="IPR036318">
    <property type="entry name" value="FAD-bd_PCMH-like_sf"/>
</dbReference>
<dbReference type="EMBL" id="JACICC010000005">
    <property type="protein sequence ID" value="MBB3810159.1"/>
    <property type="molecule type" value="Genomic_DNA"/>
</dbReference>
<sequence length="405" mass="42144">MDNETVGIPASEAEAADIISTARDAGVRLTITGRASKAGIGHPATAGARLSSAGLSGISLYEPSEMVIAAHAGTPLSELEAHLAASGQRLTFEPPNPAALFGNDGEQTVGGIVAANWSGPRRIQAGACRDSLIGVRFVNGRGEVVKTGGRVMKNVTGLDLVKLVAGSWGTLGFITEVTFKVAPVAEAETTLVLAGLDDRRAVAAMCHAMGSPYGVSGAAHVPGEGTADALTLIRLEGSAFSVAHRIRALTDYLIEHLAENPANHNGHSLLDADDSRAMWVGVRDCVPIARPQDRAIWRISTAPTRGPDVVHAIASQLDIRHFYDWSGGLVWVSTSSKGNAGEAIVRQAVAAHGGYATLIRAPMSVRESVPVFQPSSGPLARISVDLKRAFDPDAILEPGRMAAGV</sequence>
<evidence type="ECO:0000313" key="5">
    <source>
        <dbReference type="Proteomes" id="UP000537592"/>
    </source>
</evidence>
<dbReference type="AlphaFoldDB" id="A0A7W5Z5N5"/>
<feature type="domain" description="FAD-binding PCMH-type" evidence="3">
    <location>
        <begin position="1"/>
        <end position="184"/>
    </location>
</feature>
<dbReference type="GO" id="GO:0003824">
    <property type="term" value="F:catalytic activity"/>
    <property type="evidence" value="ECO:0007669"/>
    <property type="project" value="InterPro"/>
</dbReference>
<organism evidence="4 5">
    <name type="scientific">Pseudochelatococcus contaminans</name>
    <dbReference type="NCBI Taxonomy" id="1538103"/>
    <lineage>
        <taxon>Bacteria</taxon>
        <taxon>Pseudomonadati</taxon>
        <taxon>Pseudomonadota</taxon>
        <taxon>Alphaproteobacteria</taxon>
        <taxon>Hyphomicrobiales</taxon>
        <taxon>Chelatococcaceae</taxon>
        <taxon>Pseudochelatococcus</taxon>
    </lineage>
</organism>
<keyword evidence="2" id="KW-0274">FAD</keyword>
<dbReference type="PANTHER" id="PTHR11748:SF103">
    <property type="entry name" value="GLYCOLATE OXIDASE SUBUNIT GLCE"/>
    <property type="match status" value="1"/>
</dbReference>
<dbReference type="InterPro" id="IPR016166">
    <property type="entry name" value="FAD-bd_PCMH"/>
</dbReference>
<dbReference type="SUPFAM" id="SSF55103">
    <property type="entry name" value="FAD-linked oxidases, C-terminal domain"/>
    <property type="match status" value="1"/>
</dbReference>
<gene>
    <name evidence="4" type="ORF">FHS81_002255</name>
</gene>
<reference evidence="4 5" key="1">
    <citation type="submission" date="2020-08" db="EMBL/GenBank/DDBJ databases">
        <title>Genomic Encyclopedia of Type Strains, Phase IV (KMG-IV): sequencing the most valuable type-strain genomes for metagenomic binning, comparative biology and taxonomic classification.</title>
        <authorList>
            <person name="Goeker M."/>
        </authorList>
    </citation>
    <scope>NUCLEOTIDE SEQUENCE [LARGE SCALE GENOMIC DNA]</scope>
    <source>
        <strain evidence="4 5">DSM 28760</strain>
    </source>
</reference>
<dbReference type="InterPro" id="IPR006094">
    <property type="entry name" value="Oxid_FAD_bind_N"/>
</dbReference>
<evidence type="ECO:0000259" key="3">
    <source>
        <dbReference type="PROSITE" id="PS51387"/>
    </source>
</evidence>
<name>A0A7W5Z5N5_9HYPH</name>
<dbReference type="Gene3D" id="3.30.465.10">
    <property type="match status" value="1"/>
</dbReference>
<dbReference type="GO" id="GO:0071949">
    <property type="term" value="F:FAD binding"/>
    <property type="evidence" value="ECO:0007669"/>
    <property type="project" value="InterPro"/>
</dbReference>
<dbReference type="Proteomes" id="UP000537592">
    <property type="component" value="Unassembled WGS sequence"/>
</dbReference>
<keyword evidence="1" id="KW-0285">Flavoprotein</keyword>
<proteinExistence type="predicted"/>
<dbReference type="InterPro" id="IPR016169">
    <property type="entry name" value="FAD-bd_PCMH_sub2"/>
</dbReference>